<organism evidence="3 4">
    <name type="scientific">Rodentibacter caecimuris</name>
    <dbReference type="NCBI Taxonomy" id="1796644"/>
    <lineage>
        <taxon>Bacteria</taxon>
        <taxon>Pseudomonadati</taxon>
        <taxon>Pseudomonadota</taxon>
        <taxon>Gammaproteobacteria</taxon>
        <taxon>Pasteurellales</taxon>
        <taxon>Pasteurellaceae</taxon>
        <taxon>Rodentibacter</taxon>
    </lineage>
</organism>
<dbReference type="EMBL" id="MLAA01000001">
    <property type="protein sequence ID" value="OOF71474.1"/>
    <property type="molecule type" value="Genomic_DNA"/>
</dbReference>
<evidence type="ECO:0000313" key="3">
    <source>
        <dbReference type="EMBL" id="OOF71474.1"/>
    </source>
</evidence>
<gene>
    <name evidence="3" type="ORF">BKG89_00130</name>
</gene>
<evidence type="ECO:0000256" key="1">
    <source>
        <dbReference type="ARBA" id="ARBA00007847"/>
    </source>
</evidence>
<proteinExistence type="inferred from homology"/>
<dbReference type="NCBIfam" id="TIGR00035">
    <property type="entry name" value="asp_race"/>
    <property type="match status" value="1"/>
</dbReference>
<comment type="similarity">
    <text evidence="1">Belongs to the aspartate/glutamate racemases family.</text>
</comment>
<keyword evidence="2" id="KW-0413">Isomerase</keyword>
<dbReference type="PROSITE" id="PS00924">
    <property type="entry name" value="ASP_GLU_RACEMASE_2"/>
    <property type="match status" value="1"/>
</dbReference>
<dbReference type="RefSeq" id="WP_077462169.1">
    <property type="nucleotide sequence ID" value="NZ_MLAA01000001.1"/>
</dbReference>
<dbReference type="InterPro" id="IPR001920">
    <property type="entry name" value="Asp/Glu_race"/>
</dbReference>
<reference evidence="3 4" key="1">
    <citation type="submission" date="2016-10" db="EMBL/GenBank/DDBJ databases">
        <title>Rodentibacter gen. nov. and new species.</title>
        <authorList>
            <person name="Christensen H."/>
        </authorList>
    </citation>
    <scope>NUCLEOTIDE SEQUENCE [LARGE SCALE GENOMIC DNA]</scope>
    <source>
        <strain evidence="3 4">1998236014</strain>
    </source>
</reference>
<protein>
    <submittedName>
        <fullName evidence="3">Aspartate/glutamate racemase</fullName>
    </submittedName>
</protein>
<dbReference type="InterPro" id="IPR015942">
    <property type="entry name" value="Asp/Glu/hydantoin_racemase"/>
</dbReference>
<dbReference type="PANTHER" id="PTHR21198">
    <property type="entry name" value="GLUTAMATE RACEMASE"/>
    <property type="match status" value="1"/>
</dbReference>
<keyword evidence="4" id="KW-1185">Reference proteome</keyword>
<accession>A0ABX3L0A9</accession>
<dbReference type="Pfam" id="PF01177">
    <property type="entry name" value="Asp_Glu_race"/>
    <property type="match status" value="1"/>
</dbReference>
<name>A0ABX3L0A9_9PAST</name>
<dbReference type="InterPro" id="IPR033134">
    <property type="entry name" value="Asp/Glu_racemase_AS_2"/>
</dbReference>
<evidence type="ECO:0000256" key="2">
    <source>
        <dbReference type="ARBA" id="ARBA00023235"/>
    </source>
</evidence>
<comment type="caution">
    <text evidence="3">The sequence shown here is derived from an EMBL/GenBank/DDBJ whole genome shotgun (WGS) entry which is preliminary data.</text>
</comment>
<evidence type="ECO:0000313" key="4">
    <source>
        <dbReference type="Proteomes" id="UP000188820"/>
    </source>
</evidence>
<dbReference type="Gene3D" id="3.40.50.1860">
    <property type="match status" value="2"/>
</dbReference>
<dbReference type="PANTHER" id="PTHR21198:SF7">
    <property type="entry name" value="ASPARTATE-GLUTAMATE RACEMASE FAMILY"/>
    <property type="match status" value="1"/>
</dbReference>
<dbReference type="InterPro" id="IPR004380">
    <property type="entry name" value="Asp_race"/>
</dbReference>
<sequence>MKTLGIIGGMSPESTSIYYTEINRLVNQFKGGNYSAPLVLVSVEFEEIVRYQKSGNWQKAGELLAQAAKNLEKIGAEGILLATNTMHKVAPQIIAAINIPFLHILDATSTAIKSIGLNKVALLGTAFTMSDVFYQQGLQARGITTIVPEPKAQQEIHRIIFEELCVGKLLPQSKKIYLNIIERLEQQGAQGIILGCTEIGLLIGQQDCALPFFDTAKLHSQMAADFILEK</sequence>
<dbReference type="Proteomes" id="UP000188820">
    <property type="component" value="Unassembled WGS sequence"/>
</dbReference>
<dbReference type="SUPFAM" id="SSF53681">
    <property type="entry name" value="Aspartate/glutamate racemase"/>
    <property type="match status" value="2"/>
</dbReference>